<comment type="pathway">
    <text evidence="1">Carbohydrate acid metabolism.</text>
</comment>
<comment type="similarity">
    <text evidence="2">Belongs to the KHG/KDPG aldolase family.</text>
</comment>
<dbReference type="EMBL" id="FNAN01000018">
    <property type="protein sequence ID" value="SDG41089.1"/>
    <property type="molecule type" value="Genomic_DNA"/>
</dbReference>
<dbReference type="Pfam" id="PF01081">
    <property type="entry name" value="Aldolase"/>
    <property type="match status" value="1"/>
</dbReference>
<proteinExistence type="inferred from homology"/>
<keyword evidence="4" id="KW-0456">Lyase</keyword>
<evidence type="ECO:0000313" key="6">
    <source>
        <dbReference type="EMBL" id="SDG41089.1"/>
    </source>
</evidence>
<evidence type="ECO:0000256" key="1">
    <source>
        <dbReference type="ARBA" id="ARBA00004761"/>
    </source>
</evidence>
<dbReference type="RefSeq" id="WP_090156113.1">
    <property type="nucleotide sequence ID" value="NZ_FNAN01000018.1"/>
</dbReference>
<evidence type="ECO:0000256" key="3">
    <source>
        <dbReference type="ARBA" id="ARBA00011233"/>
    </source>
</evidence>
<dbReference type="InterPro" id="IPR000887">
    <property type="entry name" value="Aldlse_KDPG_KHG"/>
</dbReference>
<dbReference type="PANTHER" id="PTHR30246">
    <property type="entry name" value="2-KETO-3-DEOXY-6-PHOSPHOGLUCONATE ALDOLASE"/>
    <property type="match status" value="1"/>
</dbReference>
<gene>
    <name evidence="6" type="ORF">SAMN04487996_118117</name>
</gene>
<dbReference type="CDD" id="cd00452">
    <property type="entry name" value="KDPG_aldolase"/>
    <property type="match status" value="1"/>
</dbReference>
<dbReference type="STRING" id="659014.SAMN04487996_118117"/>
<dbReference type="NCBIfam" id="NF005499">
    <property type="entry name" value="PRK07114.1"/>
    <property type="match status" value="1"/>
</dbReference>
<dbReference type="AlphaFoldDB" id="A0A1G7U217"/>
<dbReference type="GO" id="GO:0016829">
    <property type="term" value="F:lyase activity"/>
    <property type="evidence" value="ECO:0007669"/>
    <property type="project" value="UniProtKB-KW"/>
</dbReference>
<reference evidence="7" key="1">
    <citation type="submission" date="2016-10" db="EMBL/GenBank/DDBJ databases">
        <authorList>
            <person name="Varghese N."/>
            <person name="Submissions S."/>
        </authorList>
    </citation>
    <scope>NUCLEOTIDE SEQUENCE [LARGE SCALE GENOMIC DNA]</scope>
    <source>
        <strain evidence="7">DSM 25329</strain>
    </source>
</reference>
<sequence>MDKETTLILLNEVGIVPLFYHADIEIAKEVLNAAYRGGARAFEFTNRGDNAYNVFTELLAYVKESLPGLSLGIGTIYDAETAQKFIDAGTDFIVTPCLNPAVGAACLKAGIPWIPGISTLTEIYNAQQAGAEVVKLFPGEVVGSKFVRAIRGPMPNVKIMVTGGVQPTRESINEWFSAGAYAVGLGSNLFPKEAIAEGNYPWIEQKVAESIALVKEFRANS</sequence>
<evidence type="ECO:0000256" key="5">
    <source>
        <dbReference type="ARBA" id="ARBA00023277"/>
    </source>
</evidence>
<dbReference type="PANTHER" id="PTHR30246:SF1">
    <property type="entry name" value="2-DEHYDRO-3-DEOXY-6-PHOSPHOGALACTONATE ALDOLASE-RELATED"/>
    <property type="match status" value="1"/>
</dbReference>
<name>A0A1G7U217_9BACT</name>
<evidence type="ECO:0000256" key="2">
    <source>
        <dbReference type="ARBA" id="ARBA00006906"/>
    </source>
</evidence>
<dbReference type="InterPro" id="IPR013785">
    <property type="entry name" value="Aldolase_TIM"/>
</dbReference>
<evidence type="ECO:0000256" key="4">
    <source>
        <dbReference type="ARBA" id="ARBA00023239"/>
    </source>
</evidence>
<accession>A0A1G7U217</accession>
<protein>
    <submittedName>
        <fullName evidence="6">2-dehydro-3-deoxyphosphogluconate aldolase / (4S)-4-hydroxy-2-oxoglutarate aldolase</fullName>
    </submittedName>
</protein>
<dbReference type="Gene3D" id="3.20.20.70">
    <property type="entry name" value="Aldolase class I"/>
    <property type="match status" value="1"/>
</dbReference>
<dbReference type="OrthoDB" id="9802667at2"/>
<comment type="subunit">
    <text evidence="3">Homotrimer.</text>
</comment>
<keyword evidence="5" id="KW-0119">Carbohydrate metabolism</keyword>
<dbReference type="SUPFAM" id="SSF51569">
    <property type="entry name" value="Aldolase"/>
    <property type="match status" value="1"/>
</dbReference>
<organism evidence="6 7">
    <name type="scientific">Dyadobacter soli</name>
    <dbReference type="NCBI Taxonomy" id="659014"/>
    <lineage>
        <taxon>Bacteria</taxon>
        <taxon>Pseudomonadati</taxon>
        <taxon>Bacteroidota</taxon>
        <taxon>Cytophagia</taxon>
        <taxon>Cytophagales</taxon>
        <taxon>Spirosomataceae</taxon>
        <taxon>Dyadobacter</taxon>
    </lineage>
</organism>
<dbReference type="Proteomes" id="UP000198748">
    <property type="component" value="Unassembled WGS sequence"/>
</dbReference>
<keyword evidence="7" id="KW-1185">Reference proteome</keyword>
<evidence type="ECO:0000313" key="7">
    <source>
        <dbReference type="Proteomes" id="UP000198748"/>
    </source>
</evidence>